<dbReference type="RefSeq" id="WP_169855191.1">
    <property type="nucleotide sequence ID" value="NZ_JAAQYK010000001.1"/>
</dbReference>
<sequence length="131" mass="14051">MNAKTQSLIMVASRVLMALLFILSGVGKIDNPEAIRGYMEAMHLPAVLLWPSVVFEIGSGLLLIMGFKTRIVALLLAGYCIVTATIFHTQFSDQVQMAMFFKNVTMAGGFLLLAAVGAGGLSVDARRNSAQ</sequence>
<dbReference type="InterPro" id="IPR051907">
    <property type="entry name" value="DoxX-like_oxidoreductase"/>
</dbReference>
<keyword evidence="6 7" id="KW-0472">Membrane</keyword>
<feature type="transmembrane region" description="Helical" evidence="7">
    <location>
        <begin position="44"/>
        <end position="64"/>
    </location>
</feature>
<evidence type="ECO:0000256" key="1">
    <source>
        <dbReference type="ARBA" id="ARBA00004651"/>
    </source>
</evidence>
<keyword evidence="3" id="KW-1003">Cell membrane</keyword>
<gene>
    <name evidence="8" type="ORF">HBO18_01930</name>
</gene>
<dbReference type="GO" id="GO:0005886">
    <property type="term" value="C:plasma membrane"/>
    <property type="evidence" value="ECO:0007669"/>
    <property type="project" value="UniProtKB-SubCell"/>
</dbReference>
<feature type="transmembrane region" description="Helical" evidence="7">
    <location>
        <begin position="103"/>
        <end position="123"/>
    </location>
</feature>
<organism evidence="8 9">
    <name type="scientific">Pseudomonas lactis</name>
    <dbReference type="NCBI Taxonomy" id="1615674"/>
    <lineage>
        <taxon>Bacteria</taxon>
        <taxon>Pseudomonadati</taxon>
        <taxon>Pseudomonadota</taxon>
        <taxon>Gammaproteobacteria</taxon>
        <taxon>Pseudomonadales</taxon>
        <taxon>Pseudomonadaceae</taxon>
        <taxon>Pseudomonas</taxon>
    </lineage>
</organism>
<proteinExistence type="inferred from homology"/>
<dbReference type="Proteomes" id="UP000583279">
    <property type="component" value="Unassembled WGS sequence"/>
</dbReference>
<dbReference type="InterPro" id="IPR032808">
    <property type="entry name" value="DoxX"/>
</dbReference>
<feature type="transmembrane region" description="Helical" evidence="7">
    <location>
        <begin position="71"/>
        <end position="91"/>
    </location>
</feature>
<dbReference type="PANTHER" id="PTHR33452">
    <property type="entry name" value="OXIDOREDUCTASE CATD-RELATED"/>
    <property type="match status" value="1"/>
</dbReference>
<evidence type="ECO:0000256" key="3">
    <source>
        <dbReference type="ARBA" id="ARBA00022475"/>
    </source>
</evidence>
<protein>
    <submittedName>
        <fullName evidence="8">DoxX family protein</fullName>
    </submittedName>
</protein>
<dbReference type="Pfam" id="PF07681">
    <property type="entry name" value="DoxX"/>
    <property type="match status" value="1"/>
</dbReference>
<keyword evidence="4 7" id="KW-0812">Transmembrane</keyword>
<evidence type="ECO:0000256" key="2">
    <source>
        <dbReference type="ARBA" id="ARBA00006679"/>
    </source>
</evidence>
<evidence type="ECO:0000256" key="6">
    <source>
        <dbReference type="ARBA" id="ARBA00023136"/>
    </source>
</evidence>
<dbReference type="AlphaFoldDB" id="A0A7Y1LB54"/>
<dbReference type="EMBL" id="JAAQYK010000001">
    <property type="protein sequence ID" value="NNA42875.1"/>
    <property type="molecule type" value="Genomic_DNA"/>
</dbReference>
<evidence type="ECO:0000256" key="5">
    <source>
        <dbReference type="ARBA" id="ARBA00022989"/>
    </source>
</evidence>
<comment type="subcellular location">
    <subcellularLocation>
        <location evidence="1">Cell membrane</location>
        <topology evidence="1">Multi-pass membrane protein</topology>
    </subcellularLocation>
</comment>
<reference evidence="8 9" key="1">
    <citation type="journal article" date="2020" name="Front. Microbiol.">
        <title>Genetic Organization of the aprX-lipA2 Operon Affects the Proteolytic Potential of Pseudomonas Species in Milk.</title>
        <authorList>
            <person name="Maier C."/>
            <person name="Huptas C."/>
            <person name="von Neubeck M."/>
            <person name="Scherer S."/>
            <person name="Wenning M."/>
            <person name="Lucking G."/>
        </authorList>
    </citation>
    <scope>NUCLEOTIDE SEQUENCE [LARGE SCALE GENOMIC DNA]</scope>
    <source>
        <strain evidence="8 9">WS 4997</strain>
    </source>
</reference>
<evidence type="ECO:0000256" key="4">
    <source>
        <dbReference type="ARBA" id="ARBA00022692"/>
    </source>
</evidence>
<name>A0A7Y1LB54_9PSED</name>
<accession>A0A7Y1LB54</accession>
<evidence type="ECO:0000256" key="7">
    <source>
        <dbReference type="SAM" id="Phobius"/>
    </source>
</evidence>
<comment type="caution">
    <text evidence="8">The sequence shown here is derived from an EMBL/GenBank/DDBJ whole genome shotgun (WGS) entry which is preliminary data.</text>
</comment>
<evidence type="ECO:0000313" key="8">
    <source>
        <dbReference type="EMBL" id="NNA42875.1"/>
    </source>
</evidence>
<comment type="similarity">
    <text evidence="2">Belongs to the DoxX family.</text>
</comment>
<keyword evidence="5 7" id="KW-1133">Transmembrane helix</keyword>
<dbReference type="PANTHER" id="PTHR33452:SF1">
    <property type="entry name" value="INNER MEMBRANE PROTEIN YPHA-RELATED"/>
    <property type="match status" value="1"/>
</dbReference>
<evidence type="ECO:0000313" key="9">
    <source>
        <dbReference type="Proteomes" id="UP000583279"/>
    </source>
</evidence>